<dbReference type="InterPro" id="IPR012312">
    <property type="entry name" value="Hemerythrin-like"/>
</dbReference>
<gene>
    <name evidence="3" type="ORF">DJ019_19395</name>
</gene>
<accession>A0A328BB53</accession>
<sequence length="181" mass="20665">MPNAPQTRSTTSKSSDPGLTKEGRARMTVEDGVTLLMRDHRTVEDLFKAYEDAKSNARRKAEIYRTIASELRVHMQLEEEIFYPASREFVDEQDTVNEAEVEHASAKDLMAQLDGMSPDDPYYDAKVKVLQEMIDHHVEEEESEYFPEVRRSAMDLKAVGDQMATRKSELTGQTEKAPRAH</sequence>
<dbReference type="Pfam" id="PF01814">
    <property type="entry name" value="Hemerythrin"/>
    <property type="match status" value="1"/>
</dbReference>
<dbReference type="CDD" id="cd12108">
    <property type="entry name" value="Hr-like"/>
    <property type="match status" value="1"/>
</dbReference>
<name>A0A328BB53_9CAUL</name>
<dbReference type="RefSeq" id="WP_111278202.1">
    <property type="nucleotide sequence ID" value="NZ_QFYS01000012.1"/>
</dbReference>
<organism evidence="3 4">
    <name type="scientific">Phenylobacterium kunshanense</name>
    <dbReference type="NCBI Taxonomy" id="1445034"/>
    <lineage>
        <taxon>Bacteria</taxon>
        <taxon>Pseudomonadati</taxon>
        <taxon>Pseudomonadota</taxon>
        <taxon>Alphaproteobacteria</taxon>
        <taxon>Caulobacterales</taxon>
        <taxon>Caulobacteraceae</taxon>
        <taxon>Phenylobacterium</taxon>
    </lineage>
</organism>
<feature type="region of interest" description="Disordered" evidence="1">
    <location>
        <begin position="1"/>
        <end position="27"/>
    </location>
</feature>
<evidence type="ECO:0000259" key="2">
    <source>
        <dbReference type="Pfam" id="PF01814"/>
    </source>
</evidence>
<evidence type="ECO:0000313" key="3">
    <source>
        <dbReference type="EMBL" id="RAK62298.1"/>
    </source>
</evidence>
<dbReference type="PANTHER" id="PTHR35585">
    <property type="entry name" value="HHE DOMAIN PROTEIN (AFU_ORTHOLOGUE AFUA_4G00730)"/>
    <property type="match status" value="1"/>
</dbReference>
<dbReference type="EMBL" id="QFYS01000012">
    <property type="protein sequence ID" value="RAK62298.1"/>
    <property type="molecule type" value="Genomic_DNA"/>
</dbReference>
<protein>
    <submittedName>
        <fullName evidence="3">Hemerythrin domain-containing protein</fullName>
    </submittedName>
</protein>
<dbReference type="OrthoDB" id="9793637at2"/>
<dbReference type="Proteomes" id="UP000249524">
    <property type="component" value="Unassembled WGS sequence"/>
</dbReference>
<dbReference type="PANTHER" id="PTHR35585:SF1">
    <property type="entry name" value="HHE DOMAIN PROTEIN (AFU_ORTHOLOGUE AFUA_4G00730)"/>
    <property type="match status" value="1"/>
</dbReference>
<evidence type="ECO:0000256" key="1">
    <source>
        <dbReference type="SAM" id="MobiDB-lite"/>
    </source>
</evidence>
<proteinExistence type="predicted"/>
<dbReference type="Gene3D" id="1.20.120.520">
    <property type="entry name" value="nmb1532 protein domain like"/>
    <property type="match status" value="1"/>
</dbReference>
<comment type="caution">
    <text evidence="3">The sequence shown here is derived from an EMBL/GenBank/DDBJ whole genome shotgun (WGS) entry which is preliminary data.</text>
</comment>
<feature type="region of interest" description="Disordered" evidence="1">
    <location>
        <begin position="160"/>
        <end position="181"/>
    </location>
</feature>
<keyword evidence="4" id="KW-1185">Reference proteome</keyword>
<reference evidence="3 4" key="1">
    <citation type="submission" date="2018-05" db="EMBL/GenBank/DDBJ databases">
        <authorList>
            <person name="Lanie J.A."/>
            <person name="Ng W.-L."/>
            <person name="Kazmierczak K.M."/>
            <person name="Andrzejewski T.M."/>
            <person name="Davidsen T.M."/>
            <person name="Wayne K.J."/>
            <person name="Tettelin H."/>
            <person name="Glass J.I."/>
            <person name="Rusch D."/>
            <person name="Podicherti R."/>
            <person name="Tsui H.-C.T."/>
            <person name="Winkler M.E."/>
        </authorList>
    </citation>
    <scope>NUCLEOTIDE SEQUENCE [LARGE SCALE GENOMIC DNA]</scope>
    <source>
        <strain evidence="3 4">BUT-10</strain>
    </source>
</reference>
<feature type="compositionally biased region" description="Polar residues" evidence="1">
    <location>
        <begin position="1"/>
        <end position="17"/>
    </location>
</feature>
<dbReference type="AlphaFoldDB" id="A0A328BB53"/>
<evidence type="ECO:0000313" key="4">
    <source>
        <dbReference type="Proteomes" id="UP000249524"/>
    </source>
</evidence>
<feature type="domain" description="Hemerythrin-like" evidence="2">
    <location>
        <begin position="32"/>
        <end position="148"/>
    </location>
</feature>